<dbReference type="InterPro" id="IPR000182">
    <property type="entry name" value="GNAT_dom"/>
</dbReference>
<evidence type="ECO:0000313" key="3">
    <source>
        <dbReference type="Proteomes" id="UP000636661"/>
    </source>
</evidence>
<dbReference type="PANTHER" id="PTHR43610:SF1">
    <property type="entry name" value="N-ACETYLTRANSFERASE DOMAIN-CONTAINING PROTEIN"/>
    <property type="match status" value="1"/>
</dbReference>
<keyword evidence="3" id="KW-1185">Reference proteome</keyword>
<comment type="caution">
    <text evidence="2">The sequence shown here is derived from an EMBL/GenBank/DDBJ whole genome shotgun (WGS) entry which is preliminary data.</text>
</comment>
<dbReference type="InterPro" id="IPR016181">
    <property type="entry name" value="Acyl_CoA_acyltransferase"/>
</dbReference>
<dbReference type="PROSITE" id="PS51186">
    <property type="entry name" value="GNAT"/>
    <property type="match status" value="1"/>
</dbReference>
<name>A0A918HY54_9ACTN</name>
<dbReference type="GO" id="GO:0016747">
    <property type="term" value="F:acyltransferase activity, transferring groups other than amino-acyl groups"/>
    <property type="evidence" value="ECO:0007669"/>
    <property type="project" value="InterPro"/>
</dbReference>
<dbReference type="Pfam" id="PF13302">
    <property type="entry name" value="Acetyltransf_3"/>
    <property type="match status" value="1"/>
</dbReference>
<proteinExistence type="predicted"/>
<dbReference type="Gene3D" id="3.40.630.30">
    <property type="match status" value="1"/>
</dbReference>
<dbReference type="AlphaFoldDB" id="A0A918HY54"/>
<evidence type="ECO:0000259" key="1">
    <source>
        <dbReference type="PROSITE" id="PS51186"/>
    </source>
</evidence>
<dbReference type="Proteomes" id="UP000636661">
    <property type="component" value="Unassembled WGS sequence"/>
</dbReference>
<reference evidence="2" key="2">
    <citation type="submission" date="2020-09" db="EMBL/GenBank/DDBJ databases">
        <authorList>
            <person name="Sun Q."/>
            <person name="Ohkuma M."/>
        </authorList>
    </citation>
    <scope>NUCLEOTIDE SEQUENCE</scope>
    <source>
        <strain evidence="2">JCM 4391</strain>
    </source>
</reference>
<gene>
    <name evidence="2" type="ORF">GCM10010274_32570</name>
</gene>
<accession>A0A918HY54</accession>
<dbReference type="EMBL" id="BMTP01000007">
    <property type="protein sequence ID" value="GGU42124.1"/>
    <property type="molecule type" value="Genomic_DNA"/>
</dbReference>
<reference evidence="2" key="1">
    <citation type="journal article" date="2014" name="Int. J. Syst. Evol. Microbiol.">
        <title>Complete genome sequence of Corynebacterium casei LMG S-19264T (=DSM 44701T), isolated from a smear-ripened cheese.</title>
        <authorList>
            <consortium name="US DOE Joint Genome Institute (JGI-PGF)"/>
            <person name="Walter F."/>
            <person name="Albersmeier A."/>
            <person name="Kalinowski J."/>
            <person name="Ruckert C."/>
        </authorList>
    </citation>
    <scope>NUCLEOTIDE SEQUENCE</scope>
    <source>
        <strain evidence="2">JCM 4391</strain>
    </source>
</reference>
<dbReference type="SUPFAM" id="SSF55729">
    <property type="entry name" value="Acyl-CoA N-acyltransferases (Nat)"/>
    <property type="match status" value="1"/>
</dbReference>
<protein>
    <submittedName>
        <fullName evidence="2">Acetyltransferase</fullName>
    </submittedName>
</protein>
<organism evidence="2 3">
    <name type="scientific">Streptomyces lavendofoliae</name>
    <dbReference type="NCBI Taxonomy" id="67314"/>
    <lineage>
        <taxon>Bacteria</taxon>
        <taxon>Bacillati</taxon>
        <taxon>Actinomycetota</taxon>
        <taxon>Actinomycetes</taxon>
        <taxon>Kitasatosporales</taxon>
        <taxon>Streptomycetaceae</taxon>
        <taxon>Streptomyces</taxon>
    </lineage>
</organism>
<sequence length="207" mass="22841">MSDFSVKPTLTGDRVVLRPPTEQDADVVAGILEDPEVLAFTGTPAGTPPPSLDFLRTWYGTRAAQNDRLDLALVDRASGEMVGELVLNEWDEHNRSCNFRTLIGPRGRDRGLGTEAIRLLLAHGFGRLGLNRISLSVYAFNPRAIRVYEKVGFVREGVEREALLHEGRWIDALTMSVLAREWAVHRGRPGTNAFPRTLPGTTPSPVS</sequence>
<dbReference type="PANTHER" id="PTHR43610">
    <property type="entry name" value="BLL6696 PROTEIN"/>
    <property type="match status" value="1"/>
</dbReference>
<dbReference type="RefSeq" id="WP_189551547.1">
    <property type="nucleotide sequence ID" value="NZ_BMTP01000007.1"/>
</dbReference>
<evidence type="ECO:0000313" key="2">
    <source>
        <dbReference type="EMBL" id="GGU42124.1"/>
    </source>
</evidence>
<feature type="domain" description="N-acetyltransferase" evidence="1">
    <location>
        <begin position="15"/>
        <end position="180"/>
    </location>
</feature>